<feature type="domain" description="Cupin type-1" evidence="5">
    <location>
        <begin position="79"/>
        <end position="220"/>
    </location>
</feature>
<keyword evidence="2" id="KW-0464">Manganese</keyword>
<dbReference type="SUPFAM" id="SSF51182">
    <property type="entry name" value="RmlC-like cupins"/>
    <property type="match status" value="1"/>
</dbReference>
<organism evidence="6 7">
    <name type="scientific">Neoroseomonas lacus</name>
    <dbReference type="NCBI Taxonomy" id="287609"/>
    <lineage>
        <taxon>Bacteria</taxon>
        <taxon>Pseudomonadati</taxon>
        <taxon>Pseudomonadota</taxon>
        <taxon>Alphaproteobacteria</taxon>
        <taxon>Acetobacterales</taxon>
        <taxon>Acetobacteraceae</taxon>
        <taxon>Neoroseomonas</taxon>
    </lineage>
</organism>
<evidence type="ECO:0000313" key="7">
    <source>
        <dbReference type="Proteomes" id="UP000661507"/>
    </source>
</evidence>
<dbReference type="InterPro" id="IPR014710">
    <property type="entry name" value="RmlC-like_jellyroll"/>
</dbReference>
<comment type="caution">
    <text evidence="6">The sequence shown here is derived from an EMBL/GenBank/DDBJ whole genome shotgun (WGS) entry which is preliminary data.</text>
</comment>
<feature type="binding site" evidence="2">
    <location>
        <position position="303"/>
    </location>
    <ligand>
        <name>Mn(2+)</name>
        <dbReference type="ChEBI" id="CHEBI:29035"/>
        <label>2</label>
    </ligand>
</feature>
<dbReference type="EMBL" id="BMKW01000002">
    <property type="protein sequence ID" value="GGJ04755.1"/>
    <property type="molecule type" value="Genomic_DNA"/>
</dbReference>
<evidence type="ECO:0000256" key="3">
    <source>
        <dbReference type="SAM" id="MobiDB-lite"/>
    </source>
</evidence>
<dbReference type="Gene3D" id="2.60.120.10">
    <property type="entry name" value="Jelly Rolls"/>
    <property type="match status" value="2"/>
</dbReference>
<feature type="binding site" evidence="2">
    <location>
        <position position="124"/>
    </location>
    <ligand>
        <name>Mn(2+)</name>
        <dbReference type="ChEBI" id="CHEBI:29035"/>
        <label>1</label>
    </ligand>
</feature>
<evidence type="ECO:0000256" key="4">
    <source>
        <dbReference type="SAM" id="SignalP"/>
    </source>
</evidence>
<dbReference type="Proteomes" id="UP000661507">
    <property type="component" value="Unassembled WGS sequence"/>
</dbReference>
<protein>
    <submittedName>
        <fullName evidence="6">Oxalate decarboxylase</fullName>
    </submittedName>
</protein>
<gene>
    <name evidence="6" type="ORF">GCM10011320_09590</name>
</gene>
<keyword evidence="7" id="KW-1185">Reference proteome</keyword>
<dbReference type="NCBIfam" id="TIGR03404">
    <property type="entry name" value="bicupin_oxalic"/>
    <property type="match status" value="1"/>
</dbReference>
<dbReference type="CDD" id="cd20304">
    <property type="entry name" value="cupin_OxDC_N"/>
    <property type="match status" value="1"/>
</dbReference>
<dbReference type="GO" id="GO:0033609">
    <property type="term" value="P:oxalate metabolic process"/>
    <property type="evidence" value="ECO:0007669"/>
    <property type="project" value="InterPro"/>
</dbReference>
<dbReference type="PROSITE" id="PS51318">
    <property type="entry name" value="TAT"/>
    <property type="match status" value="1"/>
</dbReference>
<evidence type="ECO:0000256" key="1">
    <source>
        <dbReference type="ARBA" id="ARBA00022723"/>
    </source>
</evidence>
<feature type="binding site" evidence="2">
    <location>
        <position position="310"/>
    </location>
    <ligand>
        <name>Mn(2+)</name>
        <dbReference type="ChEBI" id="CHEBI:29035"/>
        <label>2</label>
    </ligand>
</feature>
<dbReference type="GO" id="GO:0046872">
    <property type="term" value="F:metal ion binding"/>
    <property type="evidence" value="ECO:0007669"/>
    <property type="project" value="UniProtKB-KW"/>
</dbReference>
<feature type="binding site" evidence="2">
    <location>
        <position position="167"/>
    </location>
    <ligand>
        <name>Mn(2+)</name>
        <dbReference type="ChEBI" id="CHEBI:29035"/>
        <label>1</label>
    </ligand>
</feature>
<keyword evidence="1 2" id="KW-0479">Metal-binding</keyword>
<evidence type="ECO:0000259" key="5">
    <source>
        <dbReference type="SMART" id="SM00835"/>
    </source>
</evidence>
<feature type="binding site" evidence="2">
    <location>
        <position position="128"/>
    </location>
    <ligand>
        <name>Mn(2+)</name>
        <dbReference type="ChEBI" id="CHEBI:29035"/>
        <label>1</label>
    </ligand>
</feature>
<feature type="region of interest" description="Disordered" evidence="3">
    <location>
        <begin position="23"/>
        <end position="52"/>
    </location>
</feature>
<dbReference type="SMART" id="SM00835">
    <property type="entry name" value="Cupin_1"/>
    <property type="match status" value="2"/>
</dbReference>
<dbReference type="PANTHER" id="PTHR35848">
    <property type="entry name" value="OXALATE-BINDING PROTEIN"/>
    <property type="match status" value="1"/>
</dbReference>
<feature type="binding site" evidence="2">
    <location>
        <position position="305"/>
    </location>
    <ligand>
        <name>Mn(2+)</name>
        <dbReference type="ChEBI" id="CHEBI:29035"/>
        <label>2</label>
    </ligand>
</feature>
<dbReference type="Pfam" id="PF00190">
    <property type="entry name" value="Cupin_1"/>
    <property type="match status" value="2"/>
</dbReference>
<dbReference type="InterPro" id="IPR017774">
    <property type="entry name" value="Bicupin_oxalate_deCO2ase/Oxase"/>
</dbReference>
<name>A0A917K9G3_9PROT</name>
<dbReference type="PANTHER" id="PTHR35848:SF9">
    <property type="entry name" value="SLL1358 PROTEIN"/>
    <property type="match status" value="1"/>
</dbReference>
<evidence type="ECO:0000256" key="2">
    <source>
        <dbReference type="PIRSR" id="PIRSR617774-2"/>
    </source>
</evidence>
<reference evidence="6" key="1">
    <citation type="journal article" date="2014" name="Int. J. Syst. Evol. Microbiol.">
        <title>Complete genome sequence of Corynebacterium casei LMG S-19264T (=DSM 44701T), isolated from a smear-ripened cheese.</title>
        <authorList>
            <consortium name="US DOE Joint Genome Institute (JGI-PGF)"/>
            <person name="Walter F."/>
            <person name="Albersmeier A."/>
            <person name="Kalinowski J."/>
            <person name="Ruckert C."/>
        </authorList>
    </citation>
    <scope>NUCLEOTIDE SEQUENCE</scope>
    <source>
        <strain evidence="6">CGMCC 1.3617</strain>
    </source>
</reference>
<accession>A0A917K9G3</accession>
<feature type="binding site" evidence="2">
    <location>
        <position position="349"/>
    </location>
    <ligand>
        <name>Mn(2+)</name>
        <dbReference type="ChEBI" id="CHEBI:29035"/>
        <label>2</label>
    </ligand>
</feature>
<feature type="binding site" evidence="2">
    <location>
        <position position="122"/>
    </location>
    <ligand>
        <name>Mn(2+)</name>
        <dbReference type="ChEBI" id="CHEBI:29035"/>
        <label>1</label>
    </ligand>
</feature>
<dbReference type="InterPro" id="IPR006311">
    <property type="entry name" value="TAT_signal"/>
</dbReference>
<proteinExistence type="predicted"/>
<dbReference type="CDD" id="cd20305">
    <property type="entry name" value="cupin_OxDC_C"/>
    <property type="match status" value="1"/>
</dbReference>
<dbReference type="AlphaFoldDB" id="A0A917K9G3"/>
<dbReference type="InterPro" id="IPR051610">
    <property type="entry name" value="GPI/OXD"/>
</dbReference>
<evidence type="ECO:0000313" key="6">
    <source>
        <dbReference type="EMBL" id="GGJ04755.1"/>
    </source>
</evidence>
<feature type="chain" id="PRO_5036880222" evidence="4">
    <location>
        <begin position="24"/>
        <end position="411"/>
    </location>
</feature>
<feature type="domain" description="Cupin type-1" evidence="5">
    <location>
        <begin position="257"/>
        <end position="399"/>
    </location>
</feature>
<sequence length="411" mass="44050">MSSISRRSLTGIAGATLAIPASATGFGNPDRPAEGAVNASPQALSDPGPRTPAITRQFPSSFSPPPTDVGTMQPFWSSFNIAHRRIQGGGWARQVTQEGFPIATTISGVNMRLAAGGIRELHWHTASEWAYMTAGRCRITVMDAKGRAYVQDVGVGDLWFFPAGLPHSLQGLGPDGCEFLIAFDDGSQSEYNTLLLSDWVAHTPPEILAANFGVPADSFRDIPLTDLWIFQGTEPGPLAADQAAVRSGGTPPEPFTFSLASLPPLKESRGGSIRLADSSNFKASKTIAAGLETIKPGGVRTMHWHPNADEWQYYIQGQGRMTVFSAGPRAQTADFHAGDVGVVPRASGHYVQNTGDTDLVFLALFRAAEYQEVSLIEWLKRTPSAMVAQHLRMDPTVLARLASEDPGVAPR</sequence>
<comment type="cofactor">
    <cofactor evidence="2">
        <name>Mn(2+)</name>
        <dbReference type="ChEBI" id="CHEBI:29035"/>
    </cofactor>
    <text evidence="2">Binds 2 manganese ions per subunit.</text>
</comment>
<reference evidence="6" key="2">
    <citation type="submission" date="2020-09" db="EMBL/GenBank/DDBJ databases">
        <authorList>
            <person name="Sun Q."/>
            <person name="Zhou Y."/>
        </authorList>
    </citation>
    <scope>NUCLEOTIDE SEQUENCE</scope>
    <source>
        <strain evidence="6">CGMCC 1.3617</strain>
    </source>
</reference>
<dbReference type="InterPro" id="IPR011051">
    <property type="entry name" value="RmlC_Cupin_sf"/>
</dbReference>
<dbReference type="InterPro" id="IPR006045">
    <property type="entry name" value="Cupin_1"/>
</dbReference>
<feature type="signal peptide" evidence="4">
    <location>
        <begin position="1"/>
        <end position="23"/>
    </location>
</feature>
<keyword evidence="4" id="KW-0732">Signal</keyword>